<protein>
    <submittedName>
        <fullName evidence="13">Outer membrane transport energization protein TonB</fullName>
    </submittedName>
</protein>
<dbReference type="OrthoDB" id="15637at2"/>
<evidence type="ECO:0000256" key="1">
    <source>
        <dbReference type="ARBA" id="ARBA00004383"/>
    </source>
</evidence>
<dbReference type="EMBL" id="VNIB01000005">
    <property type="protein sequence ID" value="TYO98799.1"/>
    <property type="molecule type" value="Genomic_DNA"/>
</dbReference>
<dbReference type="GO" id="GO:0015891">
    <property type="term" value="P:siderophore transport"/>
    <property type="evidence" value="ECO:0007669"/>
    <property type="project" value="InterPro"/>
</dbReference>
<evidence type="ECO:0000256" key="7">
    <source>
        <dbReference type="ARBA" id="ARBA00022927"/>
    </source>
</evidence>
<dbReference type="GO" id="GO:0030288">
    <property type="term" value="C:outer membrane-bounded periplasmic space"/>
    <property type="evidence" value="ECO:0007669"/>
    <property type="project" value="InterPro"/>
</dbReference>
<dbReference type="Gene3D" id="3.30.1150.10">
    <property type="match status" value="1"/>
</dbReference>
<keyword evidence="8 11" id="KW-1133">Transmembrane helix</keyword>
<feature type="transmembrane region" description="Helical" evidence="11">
    <location>
        <begin position="14"/>
        <end position="33"/>
    </location>
</feature>
<keyword evidence="14" id="KW-1185">Reference proteome</keyword>
<keyword evidence="5" id="KW-0997">Cell inner membrane</keyword>
<dbReference type="Pfam" id="PF03544">
    <property type="entry name" value="TonB_C"/>
    <property type="match status" value="1"/>
</dbReference>
<dbReference type="InterPro" id="IPR003538">
    <property type="entry name" value="TonB"/>
</dbReference>
<feature type="domain" description="TonB C-terminal" evidence="12">
    <location>
        <begin position="189"/>
        <end position="281"/>
    </location>
</feature>
<dbReference type="PROSITE" id="PS52015">
    <property type="entry name" value="TONB_CTD"/>
    <property type="match status" value="1"/>
</dbReference>
<dbReference type="SUPFAM" id="SSF74653">
    <property type="entry name" value="TolA/TonB C-terminal domain"/>
    <property type="match status" value="1"/>
</dbReference>
<evidence type="ECO:0000256" key="8">
    <source>
        <dbReference type="ARBA" id="ARBA00022989"/>
    </source>
</evidence>
<evidence type="ECO:0000256" key="3">
    <source>
        <dbReference type="ARBA" id="ARBA00022448"/>
    </source>
</evidence>
<proteinExistence type="inferred from homology"/>
<keyword evidence="9 11" id="KW-0472">Membrane</keyword>
<evidence type="ECO:0000313" key="13">
    <source>
        <dbReference type="EMBL" id="TYO98799.1"/>
    </source>
</evidence>
<evidence type="ECO:0000256" key="2">
    <source>
        <dbReference type="ARBA" id="ARBA00006555"/>
    </source>
</evidence>
<dbReference type="InterPro" id="IPR051045">
    <property type="entry name" value="TonB-dependent_transducer"/>
</dbReference>
<dbReference type="GO" id="GO:0098797">
    <property type="term" value="C:plasma membrane protein complex"/>
    <property type="evidence" value="ECO:0007669"/>
    <property type="project" value="TreeGrafter"/>
</dbReference>
<organism evidence="13 14">
    <name type="scientific">Geothermobacter ehrlichii</name>
    <dbReference type="NCBI Taxonomy" id="213224"/>
    <lineage>
        <taxon>Bacteria</taxon>
        <taxon>Pseudomonadati</taxon>
        <taxon>Thermodesulfobacteriota</taxon>
        <taxon>Desulfuromonadia</taxon>
        <taxon>Desulfuromonadales</taxon>
        <taxon>Geothermobacteraceae</taxon>
        <taxon>Geothermobacter</taxon>
    </lineage>
</organism>
<keyword evidence="6 11" id="KW-0812">Transmembrane</keyword>
<keyword evidence="3" id="KW-0813">Transport</keyword>
<dbReference type="InterPro" id="IPR037682">
    <property type="entry name" value="TonB_C"/>
</dbReference>
<sequence length="281" mass="30038">MPKRNQADRQQDRWLPLALLLATLTHGLIFLLLPDLPHSSPSRNSEPIRVGFYPLPAVGSTGTPRKSSEKPTAKQPAKPPQATPNRHSSPRHPSPGQATTPVRKKTVPPPQPPKSAPANVKAAPAPAPQPAPEEKVAKPTRKKTAATPPPAMGTDSTNETVQTSGKAVKTEGEKTVAAAGDAGGRTGLQTDAQPALLANPRPVYPSLARRRGWEGTVLVRIRVETSGRVGEASLVHSSGHRILDRSALKQVRGWRFRPAMKDGKPVAGEVILPIRFELHQG</sequence>
<keyword evidence="7" id="KW-0653">Protein transport</keyword>
<feature type="compositionally biased region" description="Polar residues" evidence="10">
    <location>
        <begin position="155"/>
        <end position="165"/>
    </location>
</feature>
<feature type="region of interest" description="Disordered" evidence="10">
    <location>
        <begin position="54"/>
        <end position="173"/>
    </location>
</feature>
<dbReference type="GO" id="GO:0031992">
    <property type="term" value="F:energy transducer activity"/>
    <property type="evidence" value="ECO:0007669"/>
    <property type="project" value="InterPro"/>
</dbReference>
<dbReference type="PANTHER" id="PTHR33446:SF2">
    <property type="entry name" value="PROTEIN TONB"/>
    <property type="match status" value="1"/>
</dbReference>
<evidence type="ECO:0000256" key="11">
    <source>
        <dbReference type="SAM" id="Phobius"/>
    </source>
</evidence>
<gene>
    <name evidence="13" type="ORF">EDC39_105168</name>
</gene>
<dbReference type="InterPro" id="IPR006260">
    <property type="entry name" value="TonB/TolA_C"/>
</dbReference>
<evidence type="ECO:0000256" key="5">
    <source>
        <dbReference type="ARBA" id="ARBA00022519"/>
    </source>
</evidence>
<dbReference type="PANTHER" id="PTHR33446">
    <property type="entry name" value="PROTEIN TONB-RELATED"/>
    <property type="match status" value="1"/>
</dbReference>
<comment type="similarity">
    <text evidence="2">Belongs to the TonB family.</text>
</comment>
<comment type="caution">
    <text evidence="13">The sequence shown here is derived from an EMBL/GenBank/DDBJ whole genome shotgun (WGS) entry which is preliminary data.</text>
</comment>
<keyword evidence="4" id="KW-1003">Cell membrane</keyword>
<name>A0A5D3WIU2_9BACT</name>
<evidence type="ECO:0000259" key="12">
    <source>
        <dbReference type="PROSITE" id="PS52015"/>
    </source>
</evidence>
<dbReference type="Proteomes" id="UP000324159">
    <property type="component" value="Unassembled WGS sequence"/>
</dbReference>
<dbReference type="PRINTS" id="PR01374">
    <property type="entry name" value="TONBPROTEIN"/>
</dbReference>
<dbReference type="NCBIfam" id="TIGR01352">
    <property type="entry name" value="tonB_Cterm"/>
    <property type="match status" value="1"/>
</dbReference>
<comment type="subcellular location">
    <subcellularLocation>
        <location evidence="1">Cell inner membrane</location>
        <topology evidence="1">Single-pass membrane protein</topology>
        <orientation evidence="1">Periplasmic side</orientation>
    </subcellularLocation>
</comment>
<evidence type="ECO:0000256" key="6">
    <source>
        <dbReference type="ARBA" id="ARBA00022692"/>
    </source>
</evidence>
<dbReference type="AlphaFoldDB" id="A0A5D3WIU2"/>
<reference evidence="13 14" key="1">
    <citation type="submission" date="2019-07" db="EMBL/GenBank/DDBJ databases">
        <title>Genomic Encyclopedia of Type Strains, Phase IV (KMG-IV): sequencing the most valuable type-strain genomes for metagenomic binning, comparative biology and taxonomic classification.</title>
        <authorList>
            <person name="Goeker M."/>
        </authorList>
    </citation>
    <scope>NUCLEOTIDE SEQUENCE [LARGE SCALE GENOMIC DNA]</scope>
    <source>
        <strain evidence="13 14">SS015</strain>
    </source>
</reference>
<evidence type="ECO:0000256" key="9">
    <source>
        <dbReference type="ARBA" id="ARBA00023136"/>
    </source>
</evidence>
<dbReference type="GO" id="GO:0015031">
    <property type="term" value="P:protein transport"/>
    <property type="evidence" value="ECO:0007669"/>
    <property type="project" value="UniProtKB-KW"/>
</dbReference>
<dbReference type="GO" id="GO:0055085">
    <property type="term" value="P:transmembrane transport"/>
    <property type="evidence" value="ECO:0007669"/>
    <property type="project" value="InterPro"/>
</dbReference>
<accession>A0A5D3WIU2</accession>
<evidence type="ECO:0000256" key="4">
    <source>
        <dbReference type="ARBA" id="ARBA00022475"/>
    </source>
</evidence>
<evidence type="ECO:0000313" key="14">
    <source>
        <dbReference type="Proteomes" id="UP000324159"/>
    </source>
</evidence>
<evidence type="ECO:0000256" key="10">
    <source>
        <dbReference type="SAM" id="MobiDB-lite"/>
    </source>
</evidence>